<dbReference type="InterPro" id="IPR008560">
    <property type="entry name" value="DUF842_euk"/>
</dbReference>
<reference evidence="4 5" key="1">
    <citation type="submission" date="2019-03" db="EMBL/GenBank/DDBJ databases">
        <title>First draft genome of Liparis tanakae, snailfish: a comprehensive survey of snailfish specific genes.</title>
        <authorList>
            <person name="Kim W."/>
            <person name="Song I."/>
            <person name="Jeong J.-H."/>
            <person name="Kim D."/>
            <person name="Kim S."/>
            <person name="Ryu S."/>
            <person name="Song J.Y."/>
            <person name="Lee S.K."/>
        </authorList>
    </citation>
    <scope>NUCLEOTIDE SEQUENCE [LARGE SCALE GENOMIC DNA]</scope>
    <source>
        <tissue evidence="4">Muscle</tissue>
    </source>
</reference>
<protein>
    <recommendedName>
        <fullName evidence="2">Protein FAM136A</fullName>
    </recommendedName>
</protein>
<dbReference type="Proteomes" id="UP000314294">
    <property type="component" value="Unassembled WGS sequence"/>
</dbReference>
<dbReference type="EMBL" id="SRLO01000151">
    <property type="protein sequence ID" value="TNN71326.1"/>
    <property type="molecule type" value="Genomic_DNA"/>
</dbReference>
<feature type="region of interest" description="Disordered" evidence="3">
    <location>
        <begin position="126"/>
        <end position="154"/>
    </location>
</feature>
<dbReference type="GO" id="GO:0005737">
    <property type="term" value="C:cytoplasm"/>
    <property type="evidence" value="ECO:0007669"/>
    <property type="project" value="TreeGrafter"/>
</dbReference>
<feature type="region of interest" description="Disordered" evidence="3">
    <location>
        <begin position="21"/>
        <end position="49"/>
    </location>
</feature>
<evidence type="ECO:0000256" key="2">
    <source>
        <dbReference type="ARBA" id="ARBA00017657"/>
    </source>
</evidence>
<comment type="caution">
    <text evidence="4">The sequence shown here is derived from an EMBL/GenBank/DDBJ whole genome shotgun (WGS) entry which is preliminary data.</text>
</comment>
<organism evidence="4 5">
    <name type="scientific">Liparis tanakae</name>
    <name type="common">Tanaka's snailfish</name>
    <dbReference type="NCBI Taxonomy" id="230148"/>
    <lineage>
        <taxon>Eukaryota</taxon>
        <taxon>Metazoa</taxon>
        <taxon>Chordata</taxon>
        <taxon>Craniata</taxon>
        <taxon>Vertebrata</taxon>
        <taxon>Euteleostomi</taxon>
        <taxon>Actinopterygii</taxon>
        <taxon>Neopterygii</taxon>
        <taxon>Teleostei</taxon>
        <taxon>Neoteleostei</taxon>
        <taxon>Acanthomorphata</taxon>
        <taxon>Eupercaria</taxon>
        <taxon>Perciformes</taxon>
        <taxon>Cottioidei</taxon>
        <taxon>Cottales</taxon>
        <taxon>Liparidae</taxon>
        <taxon>Liparis</taxon>
    </lineage>
</organism>
<accession>A0A4Z2HZY0</accession>
<dbReference type="AlphaFoldDB" id="A0A4Z2HZY0"/>
<evidence type="ECO:0000313" key="5">
    <source>
        <dbReference type="Proteomes" id="UP000314294"/>
    </source>
</evidence>
<sequence length="310" mass="34500">MCTGSTEPRLLTTESLESVVRTSDTVNSEAGSVVPKPGAAPANDTAPWRQDRRHRLIEQAEETIAAHGVKEPIHAGEGVAVLLVLVQRMDHCASRLVLIISDLYCCKSSTDGSWFKDIDLHPGSKFLPQPWGRGETSSPSVPKPQKQQGSQGQSAWIHGGRLVLCRTTQHLDRRQTHGQFRVPGRMFSCSADCCDRPADSMSVVHRCIERCHTPLAQAQGLVTSELEKFQLISQLIDARYRQRAWQRHDRLSRCTMHCNDKAKDLFDSGAKEPAVRSLMDSCVGTCVDDHINLIPSMTRRIKDNLNSIQE</sequence>
<proteinExistence type="inferred from homology"/>
<evidence type="ECO:0000313" key="4">
    <source>
        <dbReference type="EMBL" id="TNN71326.1"/>
    </source>
</evidence>
<keyword evidence="5" id="KW-1185">Reference proteome</keyword>
<gene>
    <name evidence="4" type="primary">fam136a</name>
    <name evidence="4" type="ORF">EYF80_018404</name>
</gene>
<evidence type="ECO:0000256" key="3">
    <source>
        <dbReference type="SAM" id="MobiDB-lite"/>
    </source>
</evidence>
<name>A0A4Z2HZY0_9TELE</name>
<comment type="similarity">
    <text evidence="1">Belongs to the FAM136 family.</text>
</comment>
<evidence type="ECO:0000256" key="1">
    <source>
        <dbReference type="ARBA" id="ARBA00009952"/>
    </source>
</evidence>
<dbReference type="OrthoDB" id="9975421at2759"/>
<feature type="compositionally biased region" description="Polar residues" evidence="3">
    <location>
        <begin position="21"/>
        <end position="30"/>
    </location>
</feature>
<dbReference type="Pfam" id="PF05811">
    <property type="entry name" value="DUF842"/>
    <property type="match status" value="2"/>
</dbReference>
<feature type="compositionally biased region" description="Low complexity" evidence="3">
    <location>
        <begin position="137"/>
        <end position="154"/>
    </location>
</feature>
<dbReference type="PANTHER" id="PTHR21096">
    <property type="entry name" value="PROTEIN FAM136A"/>
    <property type="match status" value="1"/>
</dbReference>
<dbReference type="PANTHER" id="PTHR21096:SF0">
    <property type="entry name" value="PROTEIN FAM136A"/>
    <property type="match status" value="1"/>
</dbReference>